<evidence type="ECO:0000313" key="3">
    <source>
        <dbReference type="Proteomes" id="UP000184073"/>
    </source>
</evidence>
<sequence length="679" mass="74709">MSSINQSIPMSEEDPLIQALPPATDYLTYLTLLEYQLTPARLPLLHKLLQDEVLTTNIGWDLVKILLPMLPESQECLKDVARLGNPREVILRVSDALMHLHPAEEDDDDEDADKQMEKQLQGVNLSSSSKNAATGSVPLHVTKFNTLVAMLSTLHSRIQTKSPSRFLATSLQAALEAYTSMPTNETTIALLEFLRDVSPTKRPPPPPRQASDSTVLRVAEASAPDPEAEVTTPSPALDAEGALIRRFLQFGLIELLKSYLLSCSGAMDPGMSWGIRLQEKLHPETRMPGSGSPTNVYVENKQLGERDSIIAKITALSQDFGLTDAELLKIVTQPPEAQPPPLDFEEHPKKAEEIPLERHAAVLLLAARAAVAQLFSSGTIPPIKVYPDLARVLDNFVGNFGTLDEVAFEQPEVLLDSLLALAVLSLKGPIPAPSDENGFRDFVISLTACTVRQTYSSVRRLPETVIHANPSQISRFKVIRKVLEDDHYRTIKDRAIDWLKHEILEAAKETSASGSIFSNPHYFSVAFPLIFASPSRDIDVSSDLVTSWVKFTQSLSPSIHSALNLYYILISSKQLRSQLQLEKTYAYFRSRFLDPVKSICSTFKADLAKNGGDGKIEASVGEDAVKIGTARSVNLILHIVEQVEDAVSEAFVVGDAELQEPSADDIARVDTIRKETAVE</sequence>
<reference evidence="3" key="1">
    <citation type="journal article" date="2017" name="Genome Biol.">
        <title>Comparative genomics reveals high biological diversity and specific adaptations in the industrially and medically important fungal genus Aspergillus.</title>
        <authorList>
            <person name="de Vries R.P."/>
            <person name="Riley R."/>
            <person name="Wiebenga A."/>
            <person name="Aguilar-Osorio G."/>
            <person name="Amillis S."/>
            <person name="Uchima C.A."/>
            <person name="Anderluh G."/>
            <person name="Asadollahi M."/>
            <person name="Askin M."/>
            <person name="Barry K."/>
            <person name="Battaglia E."/>
            <person name="Bayram O."/>
            <person name="Benocci T."/>
            <person name="Braus-Stromeyer S.A."/>
            <person name="Caldana C."/>
            <person name="Canovas D."/>
            <person name="Cerqueira G.C."/>
            <person name="Chen F."/>
            <person name="Chen W."/>
            <person name="Choi C."/>
            <person name="Clum A."/>
            <person name="Dos Santos R.A."/>
            <person name="Damasio A.R."/>
            <person name="Diallinas G."/>
            <person name="Emri T."/>
            <person name="Fekete E."/>
            <person name="Flipphi M."/>
            <person name="Freyberg S."/>
            <person name="Gallo A."/>
            <person name="Gournas C."/>
            <person name="Habgood R."/>
            <person name="Hainaut M."/>
            <person name="Harispe M.L."/>
            <person name="Henrissat B."/>
            <person name="Hilden K.S."/>
            <person name="Hope R."/>
            <person name="Hossain A."/>
            <person name="Karabika E."/>
            <person name="Karaffa L."/>
            <person name="Karanyi Z."/>
            <person name="Krasevec N."/>
            <person name="Kuo A."/>
            <person name="Kusch H."/>
            <person name="LaButti K."/>
            <person name="Lagendijk E.L."/>
            <person name="Lapidus A."/>
            <person name="Levasseur A."/>
            <person name="Lindquist E."/>
            <person name="Lipzen A."/>
            <person name="Logrieco A.F."/>
            <person name="MacCabe A."/>
            <person name="Maekelae M.R."/>
            <person name="Malavazi I."/>
            <person name="Melin P."/>
            <person name="Meyer V."/>
            <person name="Mielnichuk N."/>
            <person name="Miskei M."/>
            <person name="Molnar A.P."/>
            <person name="Mule G."/>
            <person name="Ngan C.Y."/>
            <person name="Orejas M."/>
            <person name="Orosz E."/>
            <person name="Ouedraogo J.P."/>
            <person name="Overkamp K.M."/>
            <person name="Park H.-S."/>
            <person name="Perrone G."/>
            <person name="Piumi F."/>
            <person name="Punt P.J."/>
            <person name="Ram A.F."/>
            <person name="Ramon A."/>
            <person name="Rauscher S."/>
            <person name="Record E."/>
            <person name="Riano-Pachon D.M."/>
            <person name="Robert V."/>
            <person name="Roehrig J."/>
            <person name="Ruller R."/>
            <person name="Salamov A."/>
            <person name="Salih N.S."/>
            <person name="Samson R.A."/>
            <person name="Sandor E."/>
            <person name="Sanguinetti M."/>
            <person name="Schuetze T."/>
            <person name="Sepcic K."/>
            <person name="Shelest E."/>
            <person name="Sherlock G."/>
            <person name="Sophianopoulou V."/>
            <person name="Squina F.M."/>
            <person name="Sun H."/>
            <person name="Susca A."/>
            <person name="Todd R.B."/>
            <person name="Tsang A."/>
            <person name="Unkles S.E."/>
            <person name="van de Wiele N."/>
            <person name="van Rossen-Uffink D."/>
            <person name="Oliveira J.V."/>
            <person name="Vesth T.C."/>
            <person name="Visser J."/>
            <person name="Yu J.-H."/>
            <person name="Zhou M."/>
            <person name="Andersen M.R."/>
            <person name="Archer D.B."/>
            <person name="Baker S.E."/>
            <person name="Benoit I."/>
            <person name="Brakhage A.A."/>
            <person name="Braus G.H."/>
            <person name="Fischer R."/>
            <person name="Frisvad J.C."/>
            <person name="Goldman G.H."/>
            <person name="Houbraken J."/>
            <person name="Oakley B."/>
            <person name="Pocsi I."/>
            <person name="Scazzocchio C."/>
            <person name="Seiboth B."/>
            <person name="vanKuyk P.A."/>
            <person name="Wortman J."/>
            <person name="Dyer P.S."/>
            <person name="Grigoriev I.V."/>
        </authorList>
    </citation>
    <scope>NUCLEOTIDE SEQUENCE [LARGE SCALE GENOMIC DNA]</scope>
    <source>
        <strain evidence="3">CBS 583.65</strain>
    </source>
</reference>
<dbReference type="Pfam" id="PF08568">
    <property type="entry name" value="Kinetochor_Ybp2"/>
    <property type="match status" value="1"/>
</dbReference>
<gene>
    <name evidence="2" type="ORF">ASPVEDRAFT_69684</name>
</gene>
<dbReference type="InterPro" id="IPR040347">
    <property type="entry name" value="YBP1/2"/>
</dbReference>
<dbReference type="Proteomes" id="UP000184073">
    <property type="component" value="Unassembled WGS sequence"/>
</dbReference>
<feature type="region of interest" description="Disordered" evidence="1">
    <location>
        <begin position="197"/>
        <end position="233"/>
    </location>
</feature>
<dbReference type="InterPro" id="IPR013877">
    <property type="entry name" value="YAP-bd/ALF4/Glomulin"/>
</dbReference>
<dbReference type="STRING" id="1036611.A0A1L9PCH9"/>
<dbReference type="PANTHER" id="PTHR28020">
    <property type="entry name" value="YAP1-BINDING PROTEIN 1-RELATED"/>
    <property type="match status" value="1"/>
</dbReference>
<evidence type="ECO:0008006" key="4">
    <source>
        <dbReference type="Google" id="ProtNLM"/>
    </source>
</evidence>
<dbReference type="EMBL" id="KV878126">
    <property type="protein sequence ID" value="OJI99216.1"/>
    <property type="molecule type" value="Genomic_DNA"/>
</dbReference>
<proteinExistence type="predicted"/>
<dbReference type="GeneID" id="63731542"/>
<dbReference type="GO" id="GO:0005737">
    <property type="term" value="C:cytoplasm"/>
    <property type="evidence" value="ECO:0007669"/>
    <property type="project" value="TreeGrafter"/>
</dbReference>
<dbReference type="AlphaFoldDB" id="A0A1L9PCH9"/>
<accession>A0A1L9PCH9</accession>
<name>A0A1L9PCH9_ASPVE</name>
<evidence type="ECO:0000313" key="2">
    <source>
        <dbReference type="EMBL" id="OJI99216.1"/>
    </source>
</evidence>
<dbReference type="PANTHER" id="PTHR28020:SF1">
    <property type="entry name" value="YAP1-BINDING PROTEIN 1-RELATED"/>
    <property type="match status" value="1"/>
</dbReference>
<dbReference type="OrthoDB" id="5396786at2759"/>
<evidence type="ECO:0000256" key="1">
    <source>
        <dbReference type="SAM" id="MobiDB-lite"/>
    </source>
</evidence>
<organism evidence="2 3">
    <name type="scientific">Aspergillus versicolor CBS 583.65</name>
    <dbReference type="NCBI Taxonomy" id="1036611"/>
    <lineage>
        <taxon>Eukaryota</taxon>
        <taxon>Fungi</taxon>
        <taxon>Dikarya</taxon>
        <taxon>Ascomycota</taxon>
        <taxon>Pezizomycotina</taxon>
        <taxon>Eurotiomycetes</taxon>
        <taxon>Eurotiomycetidae</taxon>
        <taxon>Eurotiales</taxon>
        <taxon>Aspergillaceae</taxon>
        <taxon>Aspergillus</taxon>
        <taxon>Aspergillus subgen. Nidulantes</taxon>
    </lineage>
</organism>
<dbReference type="VEuPathDB" id="FungiDB:ASPVEDRAFT_69684"/>
<dbReference type="GO" id="GO:0034599">
    <property type="term" value="P:cellular response to oxidative stress"/>
    <property type="evidence" value="ECO:0007669"/>
    <property type="project" value="InterPro"/>
</dbReference>
<keyword evidence="3" id="KW-1185">Reference proteome</keyword>
<protein>
    <recommendedName>
        <fullName evidence="4">YAP-binding/ALF4/Glomulin</fullName>
    </recommendedName>
</protein>
<dbReference type="RefSeq" id="XP_040664979.1">
    <property type="nucleotide sequence ID" value="XM_040816031.1"/>
</dbReference>